<accession>A0ABV6YRK3</accession>
<dbReference type="SUPFAM" id="SSF142433">
    <property type="entry name" value="CinA-like"/>
    <property type="match status" value="1"/>
</dbReference>
<reference evidence="3 4" key="1">
    <citation type="submission" date="2024-09" db="EMBL/GenBank/DDBJ databases">
        <title>Laminarin stimulates single cell rates of sulfate reduction while oxygen inhibits transcriptomic activity in coastal marine sediment.</title>
        <authorList>
            <person name="Lindsay M."/>
            <person name="Orcutt B."/>
            <person name="Emerson D."/>
            <person name="Stepanauskas R."/>
            <person name="D'Angelo T."/>
        </authorList>
    </citation>
    <scope>NUCLEOTIDE SEQUENCE [LARGE SCALE GENOMIC DNA]</scope>
    <source>
        <strain evidence="3">SAG AM-311-K15</strain>
    </source>
</reference>
<dbReference type="SUPFAM" id="SSF53218">
    <property type="entry name" value="Molybdenum cofactor biosynthesis proteins"/>
    <property type="match status" value="1"/>
</dbReference>
<dbReference type="PANTHER" id="PTHR13939:SF0">
    <property type="entry name" value="NMN AMIDOHYDROLASE-LIKE PROTEIN YFAY"/>
    <property type="match status" value="1"/>
</dbReference>
<protein>
    <recommendedName>
        <fullName evidence="1">CinA-like protein</fullName>
    </recommendedName>
</protein>
<comment type="similarity">
    <text evidence="1">Belongs to the CinA family.</text>
</comment>
<proteinExistence type="inferred from homology"/>
<dbReference type="Pfam" id="PF00994">
    <property type="entry name" value="MoCF_biosynth"/>
    <property type="match status" value="1"/>
</dbReference>
<name>A0ABV6YRK3_UNCC1</name>
<dbReference type="NCBIfam" id="TIGR00199">
    <property type="entry name" value="PncC_domain"/>
    <property type="match status" value="1"/>
</dbReference>
<dbReference type="NCBIfam" id="TIGR00177">
    <property type="entry name" value="molyb_syn"/>
    <property type="match status" value="1"/>
</dbReference>
<dbReference type="SMART" id="SM00852">
    <property type="entry name" value="MoCF_biosynth"/>
    <property type="match status" value="1"/>
</dbReference>
<dbReference type="EMBL" id="JBHPBY010000009">
    <property type="protein sequence ID" value="MFC1848839.1"/>
    <property type="molecule type" value="Genomic_DNA"/>
</dbReference>
<evidence type="ECO:0000256" key="1">
    <source>
        <dbReference type="HAMAP-Rule" id="MF_00226"/>
    </source>
</evidence>
<sequence length="416" mass="45403">MPTCAIFAIGNELLTGSIIDTNSAFLGSLLTAQGFTISEIRLVPDQLETLVETIEQALGKYDFIICTGGLGPTFDDVTAAAVGRATKREISFYEQVYEHIVTRLQSKNVPIRDSHRRQAYLPDQAILFPNPMGTAYGFGVESESTLLIAVPGVPYEMKSMMEAHVAPFLTTRFSLQRRFMEELRFTALPESEVDDIIEQVTIPDSVECIINVSDGEIVVRLKSDDQNILQQFSQKLRTGLEQFFVGYNDETLAALLVNLLKRTKETIAVAESCTGGLLGQEITAVPGSSEVFLGGIIVYSNWAKTKLLQVPESIIDTVGPVSAECASALVKNLKSLFNSSAAISITGLAGPSGGTAEQPVGTVFIGLSYRDLCVVKHHSFSGDRQSIRQRSKKMALWQMITLIRESSAKESVKSEC</sequence>
<evidence type="ECO:0000313" key="4">
    <source>
        <dbReference type="Proteomes" id="UP001594351"/>
    </source>
</evidence>
<dbReference type="PIRSF" id="PIRSF006728">
    <property type="entry name" value="CinA"/>
    <property type="match status" value="1"/>
</dbReference>
<keyword evidence="4" id="KW-1185">Reference proteome</keyword>
<dbReference type="NCBIfam" id="TIGR00200">
    <property type="entry name" value="cinA_nterm"/>
    <property type="match status" value="1"/>
</dbReference>
<evidence type="ECO:0000313" key="3">
    <source>
        <dbReference type="EMBL" id="MFC1848839.1"/>
    </source>
</evidence>
<organism evidence="3 4">
    <name type="scientific">candidate division CSSED10-310 bacterium</name>
    <dbReference type="NCBI Taxonomy" id="2855610"/>
    <lineage>
        <taxon>Bacteria</taxon>
        <taxon>Bacteria division CSSED10-310</taxon>
    </lineage>
</organism>
<dbReference type="HAMAP" id="MF_00226_B">
    <property type="entry name" value="CinA_B"/>
    <property type="match status" value="1"/>
</dbReference>
<gene>
    <name evidence="3" type="ORF">ACFL27_01410</name>
</gene>
<dbReference type="CDD" id="cd00885">
    <property type="entry name" value="cinA"/>
    <property type="match status" value="1"/>
</dbReference>
<dbReference type="Gene3D" id="3.40.980.10">
    <property type="entry name" value="MoaB/Mog-like domain"/>
    <property type="match status" value="1"/>
</dbReference>
<dbReference type="InterPro" id="IPR008136">
    <property type="entry name" value="CinA_C"/>
</dbReference>
<dbReference type="InterPro" id="IPR001453">
    <property type="entry name" value="MoaB/Mog_dom"/>
</dbReference>
<dbReference type="Gene3D" id="3.90.950.20">
    <property type="entry name" value="CinA-like"/>
    <property type="match status" value="1"/>
</dbReference>
<dbReference type="PANTHER" id="PTHR13939">
    <property type="entry name" value="NICOTINAMIDE-NUCLEOTIDE AMIDOHYDROLASE PNCC"/>
    <property type="match status" value="1"/>
</dbReference>
<dbReference type="Proteomes" id="UP001594351">
    <property type="component" value="Unassembled WGS sequence"/>
</dbReference>
<dbReference type="InterPro" id="IPR008135">
    <property type="entry name" value="Competence-induced_CinA"/>
</dbReference>
<dbReference type="InterPro" id="IPR036653">
    <property type="entry name" value="CinA-like_C"/>
</dbReference>
<comment type="caution">
    <text evidence="3">The sequence shown here is derived from an EMBL/GenBank/DDBJ whole genome shotgun (WGS) entry which is preliminary data.</text>
</comment>
<feature type="domain" description="MoaB/Mog" evidence="2">
    <location>
        <begin position="5"/>
        <end position="171"/>
    </location>
</feature>
<dbReference type="InterPro" id="IPR050101">
    <property type="entry name" value="CinA"/>
</dbReference>
<evidence type="ECO:0000259" key="2">
    <source>
        <dbReference type="SMART" id="SM00852"/>
    </source>
</evidence>
<dbReference type="InterPro" id="IPR036425">
    <property type="entry name" value="MoaB/Mog-like_dom_sf"/>
</dbReference>
<dbReference type="Pfam" id="PF02464">
    <property type="entry name" value="CinA"/>
    <property type="match status" value="1"/>
</dbReference>